<dbReference type="OrthoDB" id="5457083at2"/>
<evidence type="ECO:0000313" key="2">
    <source>
        <dbReference type="EMBL" id="TBN18542.1"/>
    </source>
</evidence>
<protein>
    <submittedName>
        <fullName evidence="2">Crp/Fnr family transcriptional regulator</fullName>
    </submittedName>
</protein>
<dbReference type="AlphaFoldDB" id="A0A4Q9FVL0"/>
<organism evidence="2 3">
    <name type="scientific">Hyunsoonleella pacifica</name>
    <dbReference type="NCBI Taxonomy" id="1080224"/>
    <lineage>
        <taxon>Bacteria</taxon>
        <taxon>Pseudomonadati</taxon>
        <taxon>Bacteroidota</taxon>
        <taxon>Flavobacteriia</taxon>
        <taxon>Flavobacteriales</taxon>
        <taxon>Flavobacteriaceae</taxon>
    </lineage>
</organism>
<comment type="caution">
    <text evidence="2">The sequence shown here is derived from an EMBL/GenBank/DDBJ whole genome shotgun (WGS) entry which is preliminary data.</text>
</comment>
<dbReference type="InterPro" id="IPR018490">
    <property type="entry name" value="cNMP-bd_dom_sf"/>
</dbReference>
<dbReference type="Pfam" id="PF00027">
    <property type="entry name" value="cNMP_binding"/>
    <property type="match status" value="1"/>
</dbReference>
<accession>A0A4Q9FVL0</accession>
<dbReference type="Proteomes" id="UP000292372">
    <property type="component" value="Unassembled WGS sequence"/>
</dbReference>
<dbReference type="SUPFAM" id="SSF51206">
    <property type="entry name" value="cAMP-binding domain-like"/>
    <property type="match status" value="1"/>
</dbReference>
<feature type="domain" description="Cyclic nucleotide-binding" evidence="1">
    <location>
        <begin position="30"/>
        <end position="113"/>
    </location>
</feature>
<dbReference type="CDD" id="cd00038">
    <property type="entry name" value="CAP_ED"/>
    <property type="match status" value="1"/>
</dbReference>
<dbReference type="Gene3D" id="2.60.120.10">
    <property type="entry name" value="Jelly Rolls"/>
    <property type="match status" value="1"/>
</dbReference>
<sequence length="186" mass="22076">MKNFLSQIFKVDDDILDEYASNWLEYSIPKKTIFSEPEKIEPYLYFVKTGVQKAYFFNEGKEHILFFSYAPSFSGAMDSFLTQTPSRFYVETITDSQLLRLPKRKHEQLIQKYRPLETLFRKATENILIGMIERHNELMAYNVETRFKKFMGRSSHLINSIPQKDIAAYLRIDQTNFSKLMNRIVI</sequence>
<proteinExistence type="predicted"/>
<keyword evidence="3" id="KW-1185">Reference proteome</keyword>
<dbReference type="InterPro" id="IPR000595">
    <property type="entry name" value="cNMP-bd_dom"/>
</dbReference>
<reference evidence="2 3" key="1">
    <citation type="journal article" date="2015" name="Int. J. Syst. Evol. Microbiol.">
        <title>Hyunsoonleella pacifica sp. nov., isolated from seawater of South Pacific Gyre.</title>
        <authorList>
            <person name="Gao X."/>
            <person name="Zhang Z."/>
            <person name="Dai X."/>
            <person name="Zhang X.H."/>
        </authorList>
    </citation>
    <scope>NUCLEOTIDE SEQUENCE [LARGE SCALE GENOMIC DNA]</scope>
    <source>
        <strain evidence="2 3">SW033</strain>
    </source>
</reference>
<dbReference type="EMBL" id="SIRS01000001">
    <property type="protein sequence ID" value="TBN18542.1"/>
    <property type="molecule type" value="Genomic_DNA"/>
</dbReference>
<evidence type="ECO:0000313" key="3">
    <source>
        <dbReference type="Proteomes" id="UP000292372"/>
    </source>
</evidence>
<evidence type="ECO:0000259" key="1">
    <source>
        <dbReference type="Pfam" id="PF00027"/>
    </source>
</evidence>
<dbReference type="RefSeq" id="WP_130935060.1">
    <property type="nucleotide sequence ID" value="NZ_BMEE01000001.1"/>
</dbReference>
<dbReference type="InterPro" id="IPR014710">
    <property type="entry name" value="RmlC-like_jellyroll"/>
</dbReference>
<name>A0A4Q9FVL0_9FLAO</name>
<gene>
    <name evidence="2" type="ORF">EYD46_00295</name>
</gene>